<dbReference type="RefSeq" id="YP_009997041.1">
    <property type="nucleotide sequence ID" value="NC_052967.1"/>
</dbReference>
<dbReference type="GeneID" id="62676404"/>
<dbReference type="Proteomes" id="UP000464956">
    <property type="component" value="Chromosome"/>
</dbReference>
<evidence type="ECO:0000313" key="1">
    <source>
        <dbReference type="EMBL" id="CAA2409869.1"/>
    </source>
</evidence>
<reference evidence="1" key="1">
    <citation type="submission" date="2019-12" db="EMBL/GenBank/DDBJ databases">
        <authorList>
            <person name="Ansaldi M."/>
            <person name="Clavijo F."/>
        </authorList>
    </citation>
    <scope>NUCLEOTIDE SEQUENCE [LARGE SCALE GENOMIC DNA]</scope>
</reference>
<organism evidence="1 2">
    <name type="scientific">Xanthomonas phage Bosa</name>
    <dbReference type="NCBI Taxonomy" id="2674976"/>
    <lineage>
        <taxon>Viruses</taxon>
        <taxon>Duplodnaviria</taxon>
        <taxon>Heunggongvirae</taxon>
        <taxon>Uroviricota</taxon>
        <taxon>Caudoviricetes</taxon>
        <taxon>Mesyanzhinovviridae</taxon>
        <taxon>Bradleyvirinae</taxon>
        <taxon>Bosavirus</taxon>
        <taxon>Bosavirus bosa</taxon>
    </lineage>
</organism>
<accession>A0A679KGN0</accession>
<dbReference type="KEGG" id="vg:62676404"/>
<sequence length="54" mass="5721">MDDYQPPQALNVPFLFDGSYDPPQALSVGFVFGADGGGGTTDPLPCNFMILLTI</sequence>
<dbReference type="EMBL" id="LR743532">
    <property type="protein sequence ID" value="CAA2409869.1"/>
    <property type="molecule type" value="Genomic_DNA"/>
</dbReference>
<keyword evidence="2" id="KW-1185">Reference proteome</keyword>
<evidence type="ECO:0000313" key="2">
    <source>
        <dbReference type="Proteomes" id="UP000464956"/>
    </source>
</evidence>
<protein>
    <submittedName>
        <fullName evidence="1">Uncharacterized protein</fullName>
    </submittedName>
</protein>
<name>A0A679KGN0_9CAUD</name>
<proteinExistence type="predicted"/>